<evidence type="ECO:0000256" key="1">
    <source>
        <dbReference type="ARBA" id="ARBA00003416"/>
    </source>
</evidence>
<sequence length="415" mass="45182">MQIGTMTLDLNDPVSLALLIAAALGLLIVILLIAALRGVSRAAQASEPLIYQMDQMGRAVDALGRGQEQLTGGLTAVSNAQANTQAQVIQSMETRLAAVQQQMTDRLHDNSMKTARALSDMQERMNKQLQGGSERTTKSLTELQARLATIDRAQENITKLSGDVLSLQDILSNKQTRGAFGEIQLTDIVSKALPKDSYALQQTLSNGKRADCLIHLPNPPGPIVIDAKFPLEAYESLRNAATDAEVRAAAQAFKTSVRAHIKAISEKYILEGETADGALMFLPSEAVYAELHANFADIVREGFNARVWIVSPTTCMATLNTMRAILKDARMREQAGAIRNTLKLLHRDVELVVERVQKLDTHFDQARKDIEGIGTAAERAGKRAARLDNFDFEELAPEAGVSDASAAVARLTRRD</sequence>
<dbReference type="EMBL" id="FOLX01000001">
    <property type="protein sequence ID" value="SFD03805.1"/>
    <property type="molecule type" value="Genomic_DNA"/>
</dbReference>
<proteinExistence type="inferred from homology"/>
<dbReference type="GO" id="GO:0006310">
    <property type="term" value="P:DNA recombination"/>
    <property type="evidence" value="ECO:0007669"/>
    <property type="project" value="UniProtKB-KW"/>
</dbReference>
<dbReference type="STRING" id="517719.SAMN05421762_3285"/>
<comment type="function">
    <text evidence="1">Involved in DNA recombination.</text>
</comment>
<dbReference type="InterPro" id="IPR003798">
    <property type="entry name" value="DNA_recombination_RmuC"/>
</dbReference>
<accession>A0A1I1P235</accession>
<feature type="transmembrane region" description="Helical" evidence="6">
    <location>
        <begin position="16"/>
        <end position="36"/>
    </location>
</feature>
<evidence type="ECO:0000256" key="5">
    <source>
        <dbReference type="ARBA" id="ARBA00023172"/>
    </source>
</evidence>
<protein>
    <recommendedName>
        <fullName evidence="3">DNA recombination protein RmuC homolog</fullName>
    </recommendedName>
</protein>
<evidence type="ECO:0000256" key="6">
    <source>
        <dbReference type="SAM" id="Phobius"/>
    </source>
</evidence>
<gene>
    <name evidence="7" type="ORF">SAMN05421762_3285</name>
</gene>
<keyword evidence="8" id="KW-1185">Reference proteome</keyword>
<evidence type="ECO:0000313" key="7">
    <source>
        <dbReference type="EMBL" id="SFD03805.1"/>
    </source>
</evidence>
<dbReference type="AlphaFoldDB" id="A0A1I1P235"/>
<evidence type="ECO:0000256" key="3">
    <source>
        <dbReference type="ARBA" id="ARBA00021840"/>
    </source>
</evidence>
<organism evidence="7 8">
    <name type="scientific">Pseudooceanicola nitratireducens</name>
    <dbReference type="NCBI Taxonomy" id="517719"/>
    <lineage>
        <taxon>Bacteria</taxon>
        <taxon>Pseudomonadati</taxon>
        <taxon>Pseudomonadota</taxon>
        <taxon>Alphaproteobacteria</taxon>
        <taxon>Rhodobacterales</taxon>
        <taxon>Paracoccaceae</taxon>
        <taxon>Pseudooceanicola</taxon>
    </lineage>
</organism>
<comment type="similarity">
    <text evidence="2">Belongs to the RmuC family.</text>
</comment>
<evidence type="ECO:0000256" key="4">
    <source>
        <dbReference type="ARBA" id="ARBA00023054"/>
    </source>
</evidence>
<keyword evidence="4" id="KW-0175">Coiled coil</keyword>
<dbReference type="Proteomes" id="UP000231644">
    <property type="component" value="Unassembled WGS sequence"/>
</dbReference>
<evidence type="ECO:0000313" key="8">
    <source>
        <dbReference type="Proteomes" id="UP000231644"/>
    </source>
</evidence>
<keyword evidence="6" id="KW-0472">Membrane</keyword>
<dbReference type="Pfam" id="PF02646">
    <property type="entry name" value="RmuC"/>
    <property type="match status" value="1"/>
</dbReference>
<keyword evidence="6" id="KW-0812">Transmembrane</keyword>
<dbReference type="PANTHER" id="PTHR30563:SF0">
    <property type="entry name" value="DNA RECOMBINATION PROTEIN RMUC"/>
    <property type="match status" value="1"/>
</dbReference>
<dbReference type="PANTHER" id="PTHR30563">
    <property type="entry name" value="DNA RECOMBINATION PROTEIN RMUC"/>
    <property type="match status" value="1"/>
</dbReference>
<evidence type="ECO:0000256" key="2">
    <source>
        <dbReference type="ARBA" id="ARBA00009840"/>
    </source>
</evidence>
<name>A0A1I1P235_9RHOB</name>
<keyword evidence="5" id="KW-0233">DNA recombination</keyword>
<keyword evidence="6" id="KW-1133">Transmembrane helix</keyword>
<reference evidence="7 8" key="1">
    <citation type="submission" date="2016-10" db="EMBL/GenBank/DDBJ databases">
        <authorList>
            <person name="de Groot N.N."/>
        </authorList>
    </citation>
    <scope>NUCLEOTIDE SEQUENCE [LARGE SCALE GENOMIC DNA]</scope>
    <source>
        <strain evidence="7 8">DSM 29619</strain>
    </source>
</reference>